<protein>
    <submittedName>
        <fullName evidence="2">Uncharacterized protein</fullName>
    </submittedName>
</protein>
<reference evidence="2" key="1">
    <citation type="submission" date="2014-09" db="EMBL/GenBank/DDBJ databases">
        <authorList>
            <person name="Magalhaes I.L.F."/>
            <person name="Oliveira U."/>
            <person name="Santos F.R."/>
            <person name="Vidigal T.H.D.A."/>
            <person name="Brescovit A.D."/>
            <person name="Santos A.J."/>
        </authorList>
    </citation>
    <scope>NUCLEOTIDE SEQUENCE</scope>
    <source>
        <tissue evidence="2">Shoot tissue taken approximately 20 cm above the soil surface</tissue>
    </source>
</reference>
<feature type="compositionally biased region" description="Acidic residues" evidence="1">
    <location>
        <begin position="1"/>
        <end position="12"/>
    </location>
</feature>
<feature type="region of interest" description="Disordered" evidence="1">
    <location>
        <begin position="1"/>
        <end position="24"/>
    </location>
</feature>
<evidence type="ECO:0000256" key="1">
    <source>
        <dbReference type="SAM" id="MobiDB-lite"/>
    </source>
</evidence>
<name>A0A0A9CV34_ARUDO</name>
<reference evidence="2" key="2">
    <citation type="journal article" date="2015" name="Data Brief">
        <title>Shoot transcriptome of the giant reed, Arundo donax.</title>
        <authorList>
            <person name="Barrero R.A."/>
            <person name="Guerrero F.D."/>
            <person name="Moolhuijzen P."/>
            <person name="Goolsby J.A."/>
            <person name="Tidwell J."/>
            <person name="Bellgard S.E."/>
            <person name="Bellgard M.I."/>
        </authorList>
    </citation>
    <scope>NUCLEOTIDE SEQUENCE</scope>
    <source>
        <tissue evidence="2">Shoot tissue taken approximately 20 cm above the soil surface</tissue>
    </source>
</reference>
<organism evidence="2">
    <name type="scientific">Arundo donax</name>
    <name type="common">Giant reed</name>
    <name type="synonym">Donax arundinaceus</name>
    <dbReference type="NCBI Taxonomy" id="35708"/>
    <lineage>
        <taxon>Eukaryota</taxon>
        <taxon>Viridiplantae</taxon>
        <taxon>Streptophyta</taxon>
        <taxon>Embryophyta</taxon>
        <taxon>Tracheophyta</taxon>
        <taxon>Spermatophyta</taxon>
        <taxon>Magnoliopsida</taxon>
        <taxon>Liliopsida</taxon>
        <taxon>Poales</taxon>
        <taxon>Poaceae</taxon>
        <taxon>PACMAD clade</taxon>
        <taxon>Arundinoideae</taxon>
        <taxon>Arundineae</taxon>
        <taxon>Arundo</taxon>
    </lineage>
</organism>
<evidence type="ECO:0000313" key="2">
    <source>
        <dbReference type="EMBL" id="JAD78298.1"/>
    </source>
</evidence>
<sequence length="329" mass="34661">MHEAEAAGEGEPEEARIAGVEDAEPVAAAAHAEVRPRLAVDRDHAAEVLRLPLRVDVGVVAGAVHEQGAVGEEVAVEQHQVPVERLAGGKVQRVLLGGARHAVRAHEPREDVDARQAHGVVVVPEVARRLPVGVREGRGGEVRARGGEAGGEPGQRVAVGGGVLHAAVEVDDGGDAAAGRRGGEGGVPREEVARGEVVGPRHVRGDALHGLDRGARHRGRLLAGAEGEDSRRREVAVEFPGGVVHADGEVAGDEPATLSDAVPAQPRHVRQLVDELLQPSRVEEAAAADALLAPAEHYRLQHQRRDREQACTDRPPPPLPHCRNAEQPY</sequence>
<dbReference type="AlphaFoldDB" id="A0A0A9CV34"/>
<feature type="compositionally biased region" description="Basic and acidic residues" evidence="1">
    <location>
        <begin position="297"/>
        <end position="311"/>
    </location>
</feature>
<feature type="region of interest" description="Disordered" evidence="1">
    <location>
        <begin position="297"/>
        <end position="329"/>
    </location>
</feature>
<dbReference type="EMBL" id="GBRH01219597">
    <property type="protein sequence ID" value="JAD78298.1"/>
    <property type="molecule type" value="Transcribed_RNA"/>
</dbReference>
<proteinExistence type="predicted"/>
<accession>A0A0A9CV34</accession>